<proteinExistence type="predicted"/>
<protein>
    <submittedName>
        <fullName evidence="1">YfiR family protein</fullName>
    </submittedName>
</protein>
<dbReference type="RefSeq" id="WP_114809672.1">
    <property type="nucleotide sequence ID" value="NZ_CP139965.1"/>
</dbReference>
<dbReference type="InterPro" id="IPR025293">
    <property type="entry name" value="YfiR/HmsC-like"/>
</dbReference>
<evidence type="ECO:0000313" key="1">
    <source>
        <dbReference type="EMBL" id="WQD78549.1"/>
    </source>
</evidence>
<dbReference type="EMBL" id="CP139965">
    <property type="protein sequence ID" value="WQD78549.1"/>
    <property type="molecule type" value="Genomic_DNA"/>
</dbReference>
<dbReference type="Pfam" id="PF13689">
    <property type="entry name" value="DUF4154"/>
    <property type="match status" value="1"/>
</dbReference>
<dbReference type="Proteomes" id="UP001325479">
    <property type="component" value="Chromosome"/>
</dbReference>
<organism evidence="1 2">
    <name type="scientific">Paraburkholderia kururiensis</name>
    <dbReference type="NCBI Taxonomy" id="984307"/>
    <lineage>
        <taxon>Bacteria</taxon>
        <taxon>Pseudomonadati</taxon>
        <taxon>Pseudomonadota</taxon>
        <taxon>Betaproteobacteria</taxon>
        <taxon>Burkholderiales</taxon>
        <taxon>Burkholderiaceae</taxon>
        <taxon>Paraburkholderia</taxon>
    </lineage>
</organism>
<accession>A0ABZ0WME8</accession>
<keyword evidence="2" id="KW-1185">Reference proteome</keyword>
<name>A0ABZ0WME8_9BURK</name>
<sequence>MRKTVQALLIAGVFVSALFWRSESHAQVDEAALKAAFIFNFTVFVTWPPGALADGHVVVCAGAGGSLTPALQKLSGRAANGMTWVVRVIAPAPGEGGANTCNVVVVSGADAAARALRSLAAARQPVLVIGTDEEAAQAAPGILLFRDGDHVRFDIDNSQLVRRNLVASSRLLSLARSIQ</sequence>
<reference evidence="1 2" key="1">
    <citation type="submission" date="2023-12" db="EMBL/GenBank/DDBJ databases">
        <title>Genome sequencing and assembly of bacterial species from a model synthetic community.</title>
        <authorList>
            <person name="Hogle S.L."/>
        </authorList>
    </citation>
    <scope>NUCLEOTIDE SEQUENCE [LARGE SCALE GENOMIC DNA]</scope>
    <source>
        <strain evidence="1 2">HAMBI 2494</strain>
    </source>
</reference>
<evidence type="ECO:0000313" key="2">
    <source>
        <dbReference type="Proteomes" id="UP001325479"/>
    </source>
</evidence>
<gene>
    <name evidence="1" type="ORF">U0042_02240</name>
</gene>